<dbReference type="Gene3D" id="3.40.630.30">
    <property type="match status" value="1"/>
</dbReference>
<dbReference type="InterPro" id="IPR000182">
    <property type="entry name" value="GNAT_dom"/>
</dbReference>
<evidence type="ECO:0000313" key="2">
    <source>
        <dbReference type="EMBL" id="GAA5028022.1"/>
    </source>
</evidence>
<reference evidence="3" key="1">
    <citation type="journal article" date="2019" name="Int. J. Syst. Evol. Microbiol.">
        <title>The Global Catalogue of Microorganisms (GCM) 10K type strain sequencing project: providing services to taxonomists for standard genome sequencing and annotation.</title>
        <authorList>
            <consortium name="The Broad Institute Genomics Platform"/>
            <consortium name="The Broad Institute Genome Sequencing Center for Infectious Disease"/>
            <person name="Wu L."/>
            <person name="Ma J."/>
        </authorList>
    </citation>
    <scope>NUCLEOTIDE SEQUENCE [LARGE SCALE GENOMIC DNA]</scope>
    <source>
        <strain evidence="3">JCM 17687</strain>
    </source>
</reference>
<sequence length="140" mass="15282">MSDLVTYVDRLPTPGEHRVLAESVRWSHAFDWDTMEASLAGSIAGVVTLDGAHVIGMVRLVDDGVKCYYVQDIAVLPTFQGRGIGATLLQRLLERVARTAVTTAFVGLFATEGAASLYQRHGFTRGDMTSMFRLVPPMHA</sequence>
<comment type="caution">
    <text evidence="2">The sequence shown here is derived from an EMBL/GenBank/DDBJ whole genome shotgun (WGS) entry which is preliminary data.</text>
</comment>
<dbReference type="InterPro" id="IPR016181">
    <property type="entry name" value="Acyl_CoA_acyltransferase"/>
</dbReference>
<dbReference type="Pfam" id="PF00583">
    <property type="entry name" value="Acetyltransf_1"/>
    <property type="match status" value="1"/>
</dbReference>
<protein>
    <submittedName>
        <fullName evidence="2">GNAT family N-acetyltransferase</fullName>
    </submittedName>
</protein>
<keyword evidence="3" id="KW-1185">Reference proteome</keyword>
<dbReference type="PANTHER" id="PTHR43233:SF1">
    <property type="entry name" value="FAMILY N-ACETYLTRANSFERASE, PUTATIVE (AFU_ORTHOLOGUE AFUA_6G03350)-RELATED"/>
    <property type="match status" value="1"/>
</dbReference>
<dbReference type="EMBL" id="BAABIW010000015">
    <property type="protein sequence ID" value="GAA5028022.1"/>
    <property type="molecule type" value="Genomic_DNA"/>
</dbReference>
<dbReference type="PANTHER" id="PTHR43233">
    <property type="entry name" value="FAMILY N-ACETYLTRANSFERASE, PUTATIVE (AFU_ORTHOLOGUE AFUA_6G03350)-RELATED"/>
    <property type="match status" value="1"/>
</dbReference>
<gene>
    <name evidence="2" type="ORF">GCM10023258_23220</name>
</gene>
<name>A0ABP9JCT5_9MICO</name>
<accession>A0ABP9JCT5</accession>
<dbReference type="PROSITE" id="PS51186">
    <property type="entry name" value="GNAT"/>
    <property type="match status" value="1"/>
</dbReference>
<dbReference type="CDD" id="cd04301">
    <property type="entry name" value="NAT_SF"/>
    <property type="match status" value="1"/>
</dbReference>
<dbReference type="SUPFAM" id="SSF55729">
    <property type="entry name" value="Acyl-CoA N-acyltransferases (Nat)"/>
    <property type="match status" value="1"/>
</dbReference>
<dbReference type="RefSeq" id="WP_345507641.1">
    <property type="nucleotide sequence ID" value="NZ_BAABIW010000015.1"/>
</dbReference>
<dbReference type="Proteomes" id="UP001500427">
    <property type="component" value="Unassembled WGS sequence"/>
</dbReference>
<organism evidence="2 3">
    <name type="scientific">Terrabacter aeriphilus</name>
    <dbReference type="NCBI Taxonomy" id="515662"/>
    <lineage>
        <taxon>Bacteria</taxon>
        <taxon>Bacillati</taxon>
        <taxon>Actinomycetota</taxon>
        <taxon>Actinomycetes</taxon>
        <taxon>Micrococcales</taxon>
        <taxon>Intrasporangiaceae</taxon>
        <taxon>Terrabacter</taxon>
    </lineage>
</organism>
<dbReference type="InterPro" id="IPR053144">
    <property type="entry name" value="Acetyltransferase_Butenolide"/>
</dbReference>
<evidence type="ECO:0000259" key="1">
    <source>
        <dbReference type="PROSITE" id="PS51186"/>
    </source>
</evidence>
<feature type="domain" description="N-acetyltransferase" evidence="1">
    <location>
        <begin position="1"/>
        <end position="140"/>
    </location>
</feature>
<proteinExistence type="predicted"/>
<evidence type="ECO:0000313" key="3">
    <source>
        <dbReference type="Proteomes" id="UP001500427"/>
    </source>
</evidence>